<accession>A0A953T569</accession>
<dbReference type="Proteomes" id="UP000739565">
    <property type="component" value="Unassembled WGS sequence"/>
</dbReference>
<evidence type="ECO:0000256" key="5">
    <source>
        <dbReference type="ARBA" id="ARBA00022989"/>
    </source>
</evidence>
<keyword evidence="3" id="KW-1003">Cell membrane</keyword>
<reference evidence="8" key="1">
    <citation type="submission" date="2021-07" db="EMBL/GenBank/DDBJ databases">
        <title>New genus and species of the family Alcaligenaceae.</title>
        <authorList>
            <person name="Hahn M.W."/>
        </authorList>
    </citation>
    <scope>NUCLEOTIDE SEQUENCE</scope>
    <source>
        <strain evidence="8">LF4-65</strain>
    </source>
</reference>
<dbReference type="PANTHER" id="PTHR43663:SF1">
    <property type="entry name" value="CHROMATE TRANSPORTER"/>
    <property type="match status" value="1"/>
</dbReference>
<feature type="transmembrane region" description="Helical" evidence="7">
    <location>
        <begin position="30"/>
        <end position="49"/>
    </location>
</feature>
<feature type="transmembrane region" description="Helical" evidence="7">
    <location>
        <begin position="95"/>
        <end position="120"/>
    </location>
</feature>
<protein>
    <submittedName>
        <fullName evidence="8">Chromate transporter</fullName>
    </submittedName>
</protein>
<dbReference type="GO" id="GO:0015109">
    <property type="term" value="F:chromate transmembrane transporter activity"/>
    <property type="evidence" value="ECO:0007669"/>
    <property type="project" value="InterPro"/>
</dbReference>
<dbReference type="PANTHER" id="PTHR43663">
    <property type="entry name" value="CHROMATE TRANSPORT PROTEIN-RELATED"/>
    <property type="match status" value="1"/>
</dbReference>
<gene>
    <name evidence="8" type="ORF">KZZ10_07915</name>
</gene>
<dbReference type="EMBL" id="JAHXRI010000006">
    <property type="protein sequence ID" value="MBZ1350572.1"/>
    <property type="molecule type" value="Genomic_DNA"/>
</dbReference>
<dbReference type="Pfam" id="PF02417">
    <property type="entry name" value="Chromate_transp"/>
    <property type="match status" value="1"/>
</dbReference>
<dbReference type="GO" id="GO:0005886">
    <property type="term" value="C:plasma membrane"/>
    <property type="evidence" value="ECO:0007669"/>
    <property type="project" value="UniProtKB-SubCell"/>
</dbReference>
<keyword evidence="5 7" id="KW-1133">Transmembrane helix</keyword>
<feature type="transmembrane region" description="Helical" evidence="7">
    <location>
        <begin position="132"/>
        <end position="153"/>
    </location>
</feature>
<sequence length="209" mass="22454">MNQPPTPLMHPPSDAALLVPQKPAPNIRSIFFEFLLIGLVSFGGGIMAYERRLLLEKRKWLTNDEFMAILAMGQTMPGLNSVNLAMLSGDRIRGLAGAFAAVIGLISPGVCFVLAAAVAYSQGADYPLANVLLAGVSAGATGLIASVTLRIGLPHFKRVKSVPVILATFVCMSFFKLSLVTVLLIMVPIGLWLHRPVSREPEMGLEKKE</sequence>
<evidence type="ECO:0000256" key="3">
    <source>
        <dbReference type="ARBA" id="ARBA00022475"/>
    </source>
</evidence>
<evidence type="ECO:0000313" key="9">
    <source>
        <dbReference type="Proteomes" id="UP000739565"/>
    </source>
</evidence>
<dbReference type="InterPro" id="IPR052518">
    <property type="entry name" value="CHR_Transporter"/>
</dbReference>
<evidence type="ECO:0000256" key="4">
    <source>
        <dbReference type="ARBA" id="ARBA00022692"/>
    </source>
</evidence>
<keyword evidence="4 7" id="KW-0812">Transmembrane</keyword>
<comment type="caution">
    <text evidence="8">The sequence shown here is derived from an EMBL/GenBank/DDBJ whole genome shotgun (WGS) entry which is preliminary data.</text>
</comment>
<comment type="similarity">
    <text evidence="2">Belongs to the chromate ion transporter (CHR) (TC 2.A.51) family.</text>
</comment>
<evidence type="ECO:0000256" key="6">
    <source>
        <dbReference type="ARBA" id="ARBA00023136"/>
    </source>
</evidence>
<comment type="subcellular location">
    <subcellularLocation>
        <location evidence="1">Cell membrane</location>
        <topology evidence="1">Multi-pass membrane protein</topology>
    </subcellularLocation>
</comment>
<keyword evidence="6 7" id="KW-0472">Membrane</keyword>
<evidence type="ECO:0000256" key="7">
    <source>
        <dbReference type="SAM" id="Phobius"/>
    </source>
</evidence>
<dbReference type="AlphaFoldDB" id="A0A953T569"/>
<keyword evidence="9" id="KW-1185">Reference proteome</keyword>
<organism evidence="8 9">
    <name type="scientific">Zwartia hollandica</name>
    <dbReference type="NCBI Taxonomy" id="324606"/>
    <lineage>
        <taxon>Bacteria</taxon>
        <taxon>Pseudomonadati</taxon>
        <taxon>Pseudomonadota</taxon>
        <taxon>Betaproteobacteria</taxon>
        <taxon>Burkholderiales</taxon>
        <taxon>Alcaligenaceae</taxon>
        <taxon>Zwartia</taxon>
    </lineage>
</organism>
<evidence type="ECO:0000256" key="1">
    <source>
        <dbReference type="ARBA" id="ARBA00004651"/>
    </source>
</evidence>
<name>A0A953T569_9BURK</name>
<dbReference type="RefSeq" id="WP_259660945.1">
    <property type="nucleotide sequence ID" value="NZ_JAHXRI010000006.1"/>
</dbReference>
<evidence type="ECO:0000256" key="2">
    <source>
        <dbReference type="ARBA" id="ARBA00005262"/>
    </source>
</evidence>
<dbReference type="InterPro" id="IPR003370">
    <property type="entry name" value="Chromate_transpt"/>
</dbReference>
<feature type="transmembrane region" description="Helical" evidence="7">
    <location>
        <begin position="165"/>
        <end position="193"/>
    </location>
</feature>
<proteinExistence type="inferred from homology"/>
<evidence type="ECO:0000313" key="8">
    <source>
        <dbReference type="EMBL" id="MBZ1350572.1"/>
    </source>
</evidence>